<feature type="transmembrane region" description="Helical" evidence="5">
    <location>
        <begin position="110"/>
        <end position="130"/>
    </location>
</feature>
<dbReference type="PANTHER" id="PTHR43847:SF1">
    <property type="entry name" value="BLL3993 PROTEIN"/>
    <property type="match status" value="1"/>
</dbReference>
<dbReference type="GO" id="GO:0012505">
    <property type="term" value="C:endomembrane system"/>
    <property type="evidence" value="ECO:0007669"/>
    <property type="project" value="UniProtKB-SubCell"/>
</dbReference>
<dbReference type="PANTHER" id="PTHR43847">
    <property type="entry name" value="BLL3993 PROTEIN"/>
    <property type="match status" value="1"/>
</dbReference>
<comment type="subcellular location">
    <subcellularLocation>
        <location evidence="1">Endomembrane system</location>
        <topology evidence="1">Multi-pass membrane protein</topology>
    </subcellularLocation>
</comment>
<keyword evidence="3 5" id="KW-1133">Transmembrane helix</keyword>
<organism evidence="6 7">
    <name type="scientific">Pelotomaculum schinkii</name>
    <dbReference type="NCBI Taxonomy" id="78350"/>
    <lineage>
        <taxon>Bacteria</taxon>
        <taxon>Bacillati</taxon>
        <taxon>Bacillota</taxon>
        <taxon>Clostridia</taxon>
        <taxon>Eubacteriales</taxon>
        <taxon>Desulfotomaculaceae</taxon>
        <taxon>Pelotomaculum</taxon>
    </lineage>
</organism>
<sequence length="226" mass="26519">MKDNINNLSTFKAYLVPLIIMIVMGLVLFLPAGSLKFWEAWIWWSIISALTLFITTYFLKKDPGILSRRMKVREKEQQPGIIRILSFLSLFAYLIPGFDYRYHWSAVPVWIIIAANALVFLGYVFIFLVFKENSYASTIIQVEKEQQVITTGPYAIVRHPMYTGLLIMQLFTPLALSSYWALIFSFLFIPTIIFRIRKEEEVLLRDLPGYTDYFTKTRYRLIPSVW</sequence>
<dbReference type="InterPro" id="IPR052527">
    <property type="entry name" value="Metal_cation-efflux_comp"/>
</dbReference>
<accession>A0A4Y7RIN8</accession>
<keyword evidence="2 5" id="KW-0812">Transmembrane</keyword>
<reference evidence="6 7" key="1">
    <citation type="journal article" date="2018" name="Environ. Microbiol.">
        <title>Novel energy conservation strategies and behaviour of Pelotomaculum schinkii driving syntrophic propionate catabolism.</title>
        <authorList>
            <person name="Hidalgo-Ahumada C.A.P."/>
            <person name="Nobu M.K."/>
            <person name="Narihiro T."/>
            <person name="Tamaki H."/>
            <person name="Liu W.T."/>
            <person name="Kamagata Y."/>
            <person name="Stams A.J.M."/>
            <person name="Imachi H."/>
            <person name="Sousa D.Z."/>
        </authorList>
    </citation>
    <scope>NUCLEOTIDE SEQUENCE [LARGE SCALE GENOMIC DNA]</scope>
    <source>
        <strain evidence="6 7">HH</strain>
    </source>
</reference>
<keyword evidence="6" id="KW-0808">Transferase</keyword>
<dbReference type="InterPro" id="IPR007318">
    <property type="entry name" value="Phopholipid_MeTrfase"/>
</dbReference>
<evidence type="ECO:0000313" key="6">
    <source>
        <dbReference type="EMBL" id="TEB08661.1"/>
    </source>
</evidence>
<dbReference type="AlphaFoldDB" id="A0A4Y7RIN8"/>
<dbReference type="RefSeq" id="WP_190240168.1">
    <property type="nucleotide sequence ID" value="NZ_QFGA01000001.1"/>
</dbReference>
<name>A0A4Y7RIN8_9FIRM</name>
<evidence type="ECO:0000313" key="7">
    <source>
        <dbReference type="Proteomes" id="UP000298324"/>
    </source>
</evidence>
<dbReference type="GO" id="GO:0008168">
    <property type="term" value="F:methyltransferase activity"/>
    <property type="evidence" value="ECO:0007669"/>
    <property type="project" value="UniProtKB-KW"/>
</dbReference>
<keyword evidence="7" id="KW-1185">Reference proteome</keyword>
<evidence type="ECO:0000256" key="2">
    <source>
        <dbReference type="ARBA" id="ARBA00022692"/>
    </source>
</evidence>
<proteinExistence type="predicted"/>
<dbReference type="GO" id="GO:0032259">
    <property type="term" value="P:methylation"/>
    <property type="evidence" value="ECO:0007669"/>
    <property type="project" value="UniProtKB-KW"/>
</dbReference>
<feature type="transmembrane region" description="Helical" evidence="5">
    <location>
        <begin position="12"/>
        <end position="35"/>
    </location>
</feature>
<evidence type="ECO:0000256" key="3">
    <source>
        <dbReference type="ARBA" id="ARBA00022989"/>
    </source>
</evidence>
<feature type="transmembrane region" description="Helical" evidence="5">
    <location>
        <begin position="80"/>
        <end position="98"/>
    </location>
</feature>
<dbReference type="Proteomes" id="UP000298324">
    <property type="component" value="Unassembled WGS sequence"/>
</dbReference>
<evidence type="ECO:0000256" key="5">
    <source>
        <dbReference type="SAM" id="Phobius"/>
    </source>
</evidence>
<protein>
    <submittedName>
        <fullName evidence="6">Isoprenylcysteine carboxyl methyltransferase (ICMT) family protein</fullName>
    </submittedName>
</protein>
<evidence type="ECO:0000256" key="1">
    <source>
        <dbReference type="ARBA" id="ARBA00004127"/>
    </source>
</evidence>
<dbReference type="Gene3D" id="1.20.120.1630">
    <property type="match status" value="1"/>
</dbReference>
<evidence type="ECO:0000256" key="4">
    <source>
        <dbReference type="ARBA" id="ARBA00023136"/>
    </source>
</evidence>
<keyword evidence="6" id="KW-0489">Methyltransferase</keyword>
<dbReference type="Pfam" id="PF04191">
    <property type="entry name" value="PEMT"/>
    <property type="match status" value="1"/>
</dbReference>
<comment type="caution">
    <text evidence="6">The sequence shown here is derived from an EMBL/GenBank/DDBJ whole genome shotgun (WGS) entry which is preliminary data.</text>
</comment>
<feature type="transmembrane region" description="Helical" evidence="5">
    <location>
        <begin position="41"/>
        <end position="59"/>
    </location>
</feature>
<keyword evidence="4 5" id="KW-0472">Membrane</keyword>
<dbReference type="EMBL" id="QFGA01000001">
    <property type="protein sequence ID" value="TEB08661.1"/>
    <property type="molecule type" value="Genomic_DNA"/>
</dbReference>
<gene>
    <name evidence="6" type="ORF">Psch_02230</name>
</gene>